<dbReference type="Pfam" id="PF08530">
    <property type="entry name" value="PepX_C"/>
    <property type="match status" value="1"/>
</dbReference>
<keyword evidence="3" id="KW-1185">Reference proteome</keyword>
<dbReference type="InterPro" id="IPR008979">
    <property type="entry name" value="Galactose-bd-like_sf"/>
</dbReference>
<organism evidence="2 3">
    <name type="scientific">Mycolicibacterium confluentis</name>
    <dbReference type="NCBI Taxonomy" id="28047"/>
    <lineage>
        <taxon>Bacteria</taxon>
        <taxon>Bacillati</taxon>
        <taxon>Actinomycetota</taxon>
        <taxon>Actinomycetes</taxon>
        <taxon>Mycobacteriales</taxon>
        <taxon>Mycobacteriaceae</taxon>
        <taxon>Mycolicibacterium</taxon>
    </lineage>
</organism>
<dbReference type="Gene3D" id="2.60.120.260">
    <property type="entry name" value="Galactose-binding domain-like"/>
    <property type="match status" value="1"/>
</dbReference>
<dbReference type="Pfam" id="PF02129">
    <property type="entry name" value="Peptidase_S15"/>
    <property type="match status" value="1"/>
</dbReference>
<dbReference type="NCBIfam" id="TIGR00976">
    <property type="entry name" value="CocE_NonD"/>
    <property type="match status" value="1"/>
</dbReference>
<dbReference type="AlphaFoldDB" id="A0A7I7XZ58"/>
<dbReference type="SUPFAM" id="SSF49785">
    <property type="entry name" value="Galactose-binding domain-like"/>
    <property type="match status" value="1"/>
</dbReference>
<dbReference type="OrthoDB" id="5240615at2"/>
<dbReference type="Proteomes" id="UP000466931">
    <property type="component" value="Chromosome"/>
</dbReference>
<dbReference type="InterPro" id="IPR013736">
    <property type="entry name" value="Xaa-Pro_dipept_C"/>
</dbReference>
<reference evidence="2" key="2">
    <citation type="submission" date="2020-02" db="EMBL/GenBank/DDBJ databases">
        <authorList>
            <person name="Matsumoto Y."/>
            <person name="Motooka D."/>
            <person name="Nakamura S."/>
        </authorList>
    </citation>
    <scope>NUCLEOTIDE SEQUENCE</scope>
    <source>
        <strain evidence="2">JCM 13671</strain>
    </source>
</reference>
<dbReference type="InterPro" id="IPR005674">
    <property type="entry name" value="CocE/Ser_esterase"/>
</dbReference>
<dbReference type="GO" id="GO:0008239">
    <property type="term" value="F:dipeptidyl-peptidase activity"/>
    <property type="evidence" value="ECO:0007669"/>
    <property type="project" value="InterPro"/>
</dbReference>
<evidence type="ECO:0000313" key="3">
    <source>
        <dbReference type="Proteomes" id="UP000466931"/>
    </source>
</evidence>
<gene>
    <name evidence="2" type="ORF">MCNF_28580</name>
</gene>
<evidence type="ECO:0000256" key="1">
    <source>
        <dbReference type="ARBA" id="ARBA00022801"/>
    </source>
</evidence>
<evidence type="ECO:0000313" key="2">
    <source>
        <dbReference type="EMBL" id="BBZ34253.1"/>
    </source>
</evidence>
<proteinExistence type="predicted"/>
<keyword evidence="1 2" id="KW-0378">Hydrolase</keyword>
<dbReference type="Gene3D" id="3.40.50.1820">
    <property type="entry name" value="alpha/beta hydrolase"/>
    <property type="match status" value="1"/>
</dbReference>
<name>A0A7I7XZ58_9MYCO</name>
<dbReference type="SMART" id="SM00939">
    <property type="entry name" value="PepX_C"/>
    <property type="match status" value="1"/>
</dbReference>
<accession>A0A7I7XZ58</accession>
<dbReference type="InterPro" id="IPR029058">
    <property type="entry name" value="AB_hydrolase_fold"/>
</dbReference>
<sequence>MTAISDDSAPVSVAVTARRRARGLLSRVLRVPAPTTTYQVQHRVRIPMRDGVELLADHYAPDTETPAGTLLVRGPYGRAFPFSSLYARVYAARGYHVVLQSVRGTFGSGGEFVPPVHEAADGADTAAWLREQDWYTGSFGTVGLSYLGQTQWALLENPPEDMLAAVVVVGVHDFAASSWGTGAFAANDFLGWSNMISHQEEPNKLRIVLNHLRSRKQVAHAIGRPPLAASGRALLADGAPWWEQWLEHPDVDDPFWDRYKFYGGLDRAAVPVLLMGGWQDLFLEQTIEQYHRLHNRGVDVQLTLGPWTHTHMTGRAAGAVLRESLDWFGRHLGGGPAADRAPVRYFVTGAGTWHDAPQWPPMTTTEHVLHLAPEHRLTDKAPEGPCASFTFDPQSPTPTIGGRLLAPNAGRRRDDSLAQRPDVLAFTGEPLATDLHVYGAPVVELDHESDNPHVDLFVRVSEVDRKGRSRNISDGYRRLVRTDYDGDAVRIELDEIAHRFAAGNRIRVLVAGGSFPRFAPNLGTGDHPAHGSRTAPATHTVHLRGGSRLVLPQGPRP</sequence>
<dbReference type="InterPro" id="IPR000383">
    <property type="entry name" value="Xaa-Pro-like_dom"/>
</dbReference>
<dbReference type="Gene3D" id="1.10.3020.10">
    <property type="entry name" value="alpha-amino acid ester hydrolase ( Helical cap domain)"/>
    <property type="match status" value="1"/>
</dbReference>
<dbReference type="RefSeq" id="WP_085152633.1">
    <property type="nucleotide sequence ID" value="NZ_AP022612.1"/>
</dbReference>
<reference evidence="2" key="1">
    <citation type="journal article" date="2019" name="Emerg. Microbes Infect.">
        <title>Comprehensive subspecies identification of 175 nontuberculous mycobacteria species based on 7547 genomic profiles.</title>
        <authorList>
            <person name="Matsumoto Y."/>
            <person name="Kinjo T."/>
            <person name="Motooka D."/>
            <person name="Nabeya D."/>
            <person name="Jung N."/>
            <person name="Uechi K."/>
            <person name="Horii T."/>
            <person name="Iida T."/>
            <person name="Fujita J."/>
            <person name="Nakamura S."/>
        </authorList>
    </citation>
    <scope>NUCLEOTIDE SEQUENCE [LARGE SCALE GENOMIC DNA]</scope>
    <source>
        <strain evidence="2">JCM 13671</strain>
    </source>
</reference>
<dbReference type="EMBL" id="AP022612">
    <property type="protein sequence ID" value="BBZ34253.1"/>
    <property type="molecule type" value="Genomic_DNA"/>
</dbReference>
<dbReference type="SUPFAM" id="SSF53474">
    <property type="entry name" value="alpha/beta-Hydrolases"/>
    <property type="match status" value="1"/>
</dbReference>
<protein>
    <submittedName>
        <fullName evidence="2">Hydrolase</fullName>
    </submittedName>
</protein>